<dbReference type="EMBL" id="SRYB01000006">
    <property type="protein sequence ID" value="TGY79585.1"/>
    <property type="molecule type" value="Genomic_DNA"/>
</dbReference>
<organism evidence="1 2">
    <name type="scientific">Lepagella muris</name>
    <dbReference type="NCBI Taxonomy" id="3032870"/>
    <lineage>
        <taxon>Bacteria</taxon>
        <taxon>Pseudomonadati</taxon>
        <taxon>Bacteroidota</taxon>
        <taxon>Bacteroidia</taxon>
        <taxon>Bacteroidales</taxon>
        <taxon>Muribaculaceae</taxon>
        <taxon>Lepagella</taxon>
    </lineage>
</organism>
<gene>
    <name evidence="1" type="ORF">E5331_06135</name>
</gene>
<dbReference type="Proteomes" id="UP000306319">
    <property type="component" value="Unassembled WGS sequence"/>
</dbReference>
<proteinExistence type="predicted"/>
<evidence type="ECO:0000313" key="2">
    <source>
        <dbReference type="Proteomes" id="UP000306319"/>
    </source>
</evidence>
<reference evidence="1" key="1">
    <citation type="submission" date="2019-04" db="EMBL/GenBank/DDBJ databases">
        <title>Microbes associate with the intestines of laboratory mice.</title>
        <authorList>
            <person name="Navarre W."/>
            <person name="Wong E."/>
            <person name="Huang K."/>
            <person name="Tropini C."/>
            <person name="Ng K."/>
            <person name="Yu B."/>
        </authorList>
    </citation>
    <scope>NUCLEOTIDE SEQUENCE</scope>
    <source>
        <strain evidence="1">NM04_E33</strain>
    </source>
</reference>
<accession>A0AC61RIU4</accession>
<evidence type="ECO:0000313" key="1">
    <source>
        <dbReference type="EMBL" id="TGY79585.1"/>
    </source>
</evidence>
<comment type="caution">
    <text evidence="1">The sequence shown here is derived from an EMBL/GenBank/DDBJ whole genome shotgun (WGS) entry which is preliminary data.</text>
</comment>
<name>A0AC61RIU4_9BACT</name>
<keyword evidence="2" id="KW-1185">Reference proteome</keyword>
<sequence>MKKDNNDRLSALLLTLLFSVAIVITLFYGKISWESVQVAKTTPPDLMMPEEEELFIEPELKELGEENAVKNSKPAPAVKGEPDPGPEDNAEIIEPAPKAEPKPKPTPPKPKLNTQKKESAVKAEEPDKTEKERKKATSTVANKFSPKNGSTEGTPEGATGAGGTGVGVSGNAHGRSFISCPKPDVALRHKTIVTVNVVIDAEGRVTEATAKGSADATIRRKCEAAARQARWSAKKGATSTRGSITFTITPR</sequence>
<protein>
    <submittedName>
        <fullName evidence="1">Uncharacterized protein</fullName>
    </submittedName>
</protein>